<dbReference type="FunCoup" id="A0A167QH61">
    <property type="interactions" value="20"/>
</dbReference>
<dbReference type="CDD" id="cd02440">
    <property type="entry name" value="AdoMet_MTases"/>
    <property type="match status" value="1"/>
</dbReference>
<evidence type="ECO:0000256" key="3">
    <source>
        <dbReference type="ARBA" id="ARBA00022679"/>
    </source>
</evidence>
<reference evidence="10" key="1">
    <citation type="submission" date="2015-06" db="EMBL/GenBank/DDBJ databases">
        <title>Expansion of signal transduction pathways in fungi by whole-genome duplication.</title>
        <authorList>
            <consortium name="DOE Joint Genome Institute"/>
            <person name="Corrochano L.M."/>
            <person name="Kuo A."/>
            <person name="Marcet-Houben M."/>
            <person name="Polaino S."/>
            <person name="Salamov A."/>
            <person name="Villalobos J.M."/>
            <person name="Alvarez M.I."/>
            <person name="Avalos J."/>
            <person name="Benito E.P."/>
            <person name="Benoit I."/>
            <person name="Burger G."/>
            <person name="Camino L.P."/>
            <person name="Canovas D."/>
            <person name="Cerda-Olmedo E."/>
            <person name="Cheng J.-F."/>
            <person name="Dominguez A."/>
            <person name="Elias M."/>
            <person name="Eslava A.P."/>
            <person name="Glaser F."/>
            <person name="Grimwood J."/>
            <person name="Gutierrez G."/>
            <person name="Heitman J."/>
            <person name="Henrissat B."/>
            <person name="Iturriaga E.A."/>
            <person name="Lang B.F."/>
            <person name="Lavin J.L."/>
            <person name="Lee S."/>
            <person name="Li W."/>
            <person name="Lindquist E."/>
            <person name="Lopez-Garcia S."/>
            <person name="Luque E.M."/>
            <person name="Marcos A.T."/>
            <person name="Martin J."/>
            <person name="McCluskey K."/>
            <person name="Medina H.R."/>
            <person name="Miralles-Duran A."/>
            <person name="Miyazaki A."/>
            <person name="Munoz-Torres E."/>
            <person name="Oguiza J.A."/>
            <person name="Ohm R."/>
            <person name="Olmedo M."/>
            <person name="Orejas M."/>
            <person name="Ortiz-Castellanos L."/>
            <person name="Pisabarro A.G."/>
            <person name="Rodriguez-Romero J."/>
            <person name="Ruiz-Herrera J."/>
            <person name="Ruiz-Vazquez R."/>
            <person name="Sanz C."/>
            <person name="Schackwitz W."/>
            <person name="Schmutz J."/>
            <person name="Shahriari M."/>
            <person name="Shelest E."/>
            <person name="Silva-Franco F."/>
            <person name="Soanes D."/>
            <person name="Syed K."/>
            <person name="Tagua V.G."/>
            <person name="Talbot N.J."/>
            <person name="Thon M."/>
            <person name="De vries R.P."/>
            <person name="Wiebenga A."/>
            <person name="Yadav J.S."/>
            <person name="Braun E.L."/>
            <person name="Baker S."/>
            <person name="Garre V."/>
            <person name="Horwitz B."/>
            <person name="Torres-Martinez S."/>
            <person name="Idnurm A."/>
            <person name="Herrera-Estrella A."/>
            <person name="Gabaldon T."/>
            <person name="Grigoriev I.V."/>
        </authorList>
    </citation>
    <scope>NUCLEOTIDE SEQUENCE [LARGE SCALE GENOMIC DNA]</scope>
    <source>
        <strain evidence="10">NRRL 1555(-)</strain>
    </source>
</reference>
<gene>
    <name evidence="9" type="ORF">PHYBLDRAFT_139716</name>
</gene>
<dbReference type="RefSeq" id="XP_018297728.1">
    <property type="nucleotide sequence ID" value="XM_018430277.1"/>
</dbReference>
<evidence type="ECO:0000256" key="2">
    <source>
        <dbReference type="ARBA" id="ARBA00022603"/>
    </source>
</evidence>
<dbReference type="GeneID" id="28991183"/>
<feature type="region of interest" description="Disordered" evidence="7">
    <location>
        <begin position="1"/>
        <end position="24"/>
    </location>
</feature>
<evidence type="ECO:0000256" key="4">
    <source>
        <dbReference type="ARBA" id="ARBA00022691"/>
    </source>
</evidence>
<evidence type="ECO:0000313" key="9">
    <source>
        <dbReference type="EMBL" id="OAD79688.1"/>
    </source>
</evidence>
<dbReference type="OrthoDB" id="540004at2759"/>
<evidence type="ECO:0000259" key="8">
    <source>
        <dbReference type="PROSITE" id="PS51515"/>
    </source>
</evidence>
<keyword evidence="4 5" id="KW-0949">S-adenosyl-L-methionine</keyword>
<dbReference type="PANTHER" id="PTHR12315">
    <property type="entry name" value="BICOID-INTERACTING PROTEIN RELATED"/>
    <property type="match status" value="1"/>
</dbReference>
<name>A0A167QH61_PHYB8</name>
<dbReference type="Gene3D" id="3.40.50.150">
    <property type="entry name" value="Vaccinia Virus protein VP39"/>
    <property type="match status" value="1"/>
</dbReference>
<proteinExistence type="inferred from homology"/>
<keyword evidence="2 6" id="KW-0489">Methyltransferase</keyword>
<protein>
    <recommendedName>
        <fullName evidence="6">RNA methyltransferase</fullName>
        <ecNumber evidence="6">2.1.1.-</ecNumber>
    </recommendedName>
</protein>
<dbReference type="GO" id="GO:0017069">
    <property type="term" value="F:snRNA binding"/>
    <property type="evidence" value="ECO:0007669"/>
    <property type="project" value="TreeGrafter"/>
</dbReference>
<dbReference type="EC" id="2.1.1.-" evidence="6"/>
<keyword evidence="10" id="KW-1185">Reference proteome</keyword>
<dbReference type="SUPFAM" id="SSF53335">
    <property type="entry name" value="S-adenosyl-L-methionine-dependent methyltransferases"/>
    <property type="match status" value="1"/>
</dbReference>
<sequence length="323" mass="37722">MNQELFSKRKNPYGSDEYEDPANNLKYQRMDYRTESKASYLGGKTGVELQLDGNQPPPKFPHKYIYGNYKNYYEDRRNKYKHHDPRLDLLDVSLFKNKDVLDIGCNSGNITIFISRRYQPKSILGVDIDKDLIRKAKMQTKIDYALQDPSEEKQQGPIDLCMRFSYFPKSMSHMFGYSFMTLPPTADYTGFPVNTTFEDGDWVDMDVEPESYDTIMALSVTKWIQLHRGDEGIKMFFKKVYKSLKPGGSFVVEPQPFDTYYRRAKQTEVGYAEETRFIFEGLSFTPDQYEPYLLKLGFSSVKHLGKSLNDNKGFKRPLELYTK</sequence>
<dbReference type="EMBL" id="KV440972">
    <property type="protein sequence ID" value="OAD79688.1"/>
    <property type="molecule type" value="Genomic_DNA"/>
</dbReference>
<dbReference type="InterPro" id="IPR029063">
    <property type="entry name" value="SAM-dependent_MTases_sf"/>
</dbReference>
<evidence type="ECO:0000256" key="7">
    <source>
        <dbReference type="SAM" id="MobiDB-lite"/>
    </source>
</evidence>
<evidence type="ECO:0000256" key="5">
    <source>
        <dbReference type="PROSITE-ProRule" id="PRU00848"/>
    </source>
</evidence>
<dbReference type="InterPro" id="IPR039772">
    <property type="entry name" value="Bin3-like"/>
</dbReference>
<dbReference type="GO" id="GO:0008173">
    <property type="term" value="F:RNA methyltransferase activity"/>
    <property type="evidence" value="ECO:0007669"/>
    <property type="project" value="UniProtKB-UniRule"/>
</dbReference>
<dbReference type="PROSITE" id="PS51515">
    <property type="entry name" value="BIN3_SAM"/>
    <property type="match status" value="1"/>
</dbReference>
<comment type="similarity">
    <text evidence="1 6">Belongs to the methyltransferase superfamily.</text>
</comment>
<dbReference type="GO" id="GO:0040031">
    <property type="term" value="P:snRNA modification"/>
    <property type="evidence" value="ECO:0007669"/>
    <property type="project" value="TreeGrafter"/>
</dbReference>
<dbReference type="Proteomes" id="UP000077315">
    <property type="component" value="Unassembled WGS sequence"/>
</dbReference>
<dbReference type="GO" id="GO:0032259">
    <property type="term" value="P:methylation"/>
    <property type="evidence" value="ECO:0007669"/>
    <property type="project" value="UniProtKB-KW"/>
</dbReference>
<dbReference type="VEuPathDB" id="FungiDB:PHYBLDRAFT_139716"/>
<evidence type="ECO:0000256" key="6">
    <source>
        <dbReference type="RuleBase" id="RU367087"/>
    </source>
</evidence>
<keyword evidence="3 6" id="KW-0808">Transferase</keyword>
<dbReference type="InterPro" id="IPR024160">
    <property type="entry name" value="BIN3_SAM-bd_dom"/>
</dbReference>
<dbReference type="GO" id="GO:0008171">
    <property type="term" value="F:O-methyltransferase activity"/>
    <property type="evidence" value="ECO:0007669"/>
    <property type="project" value="UniProtKB-UniRule"/>
</dbReference>
<dbReference type="PANTHER" id="PTHR12315:SF0">
    <property type="entry name" value="7SK SNRNA METHYLPHOSPHATE CAPPING ENZYME"/>
    <property type="match status" value="1"/>
</dbReference>
<dbReference type="Pfam" id="PF06859">
    <property type="entry name" value="Bin3"/>
    <property type="match status" value="1"/>
</dbReference>
<evidence type="ECO:0000256" key="1">
    <source>
        <dbReference type="ARBA" id="ARBA00008361"/>
    </source>
</evidence>
<feature type="domain" description="Bin3-type SAM" evidence="8">
    <location>
        <begin position="84"/>
        <end position="323"/>
    </location>
</feature>
<dbReference type="InterPro" id="IPR041698">
    <property type="entry name" value="Methyltransf_25"/>
</dbReference>
<dbReference type="InterPro" id="IPR010675">
    <property type="entry name" value="Bin3_C"/>
</dbReference>
<dbReference type="InParanoid" id="A0A167QH61"/>
<organism evidence="9 10">
    <name type="scientific">Phycomyces blakesleeanus (strain ATCC 8743b / DSM 1359 / FGSC 10004 / NBRC 33097 / NRRL 1555)</name>
    <dbReference type="NCBI Taxonomy" id="763407"/>
    <lineage>
        <taxon>Eukaryota</taxon>
        <taxon>Fungi</taxon>
        <taxon>Fungi incertae sedis</taxon>
        <taxon>Mucoromycota</taxon>
        <taxon>Mucoromycotina</taxon>
        <taxon>Mucoromycetes</taxon>
        <taxon>Mucorales</taxon>
        <taxon>Phycomycetaceae</taxon>
        <taxon>Phycomyces</taxon>
    </lineage>
</organism>
<dbReference type="Pfam" id="PF13649">
    <property type="entry name" value="Methyltransf_25"/>
    <property type="match status" value="1"/>
</dbReference>
<dbReference type="AlphaFoldDB" id="A0A167QH61"/>
<accession>A0A167QH61</accession>
<evidence type="ECO:0000313" key="10">
    <source>
        <dbReference type="Proteomes" id="UP000077315"/>
    </source>
</evidence>
<dbReference type="STRING" id="763407.A0A167QH61"/>